<accession>A0A4C1XJM8</accession>
<protein>
    <submittedName>
        <fullName evidence="2">Uncharacterized protein</fullName>
    </submittedName>
</protein>
<reference evidence="2 3" key="1">
    <citation type="journal article" date="2019" name="Commun. Biol.">
        <title>The bagworm genome reveals a unique fibroin gene that provides high tensile strength.</title>
        <authorList>
            <person name="Kono N."/>
            <person name="Nakamura H."/>
            <person name="Ohtoshi R."/>
            <person name="Tomita M."/>
            <person name="Numata K."/>
            <person name="Arakawa K."/>
        </authorList>
    </citation>
    <scope>NUCLEOTIDE SEQUENCE [LARGE SCALE GENOMIC DNA]</scope>
</reference>
<feature type="region of interest" description="Disordered" evidence="1">
    <location>
        <begin position="1"/>
        <end position="26"/>
    </location>
</feature>
<sequence length="75" mass="7918">MNEVDRNEDRKIHRANVSQGASGYNKIKTSTTGAALRNTDIIPRKTGAGGDVSADLAPGPYSQIVNATRHATPAL</sequence>
<feature type="compositionally biased region" description="Polar residues" evidence="1">
    <location>
        <begin position="16"/>
        <end position="26"/>
    </location>
</feature>
<comment type="caution">
    <text evidence="2">The sequence shown here is derived from an EMBL/GenBank/DDBJ whole genome shotgun (WGS) entry which is preliminary data.</text>
</comment>
<evidence type="ECO:0000313" key="2">
    <source>
        <dbReference type="EMBL" id="GBP62694.1"/>
    </source>
</evidence>
<dbReference type="EMBL" id="BGZK01000847">
    <property type="protein sequence ID" value="GBP62694.1"/>
    <property type="molecule type" value="Genomic_DNA"/>
</dbReference>
<gene>
    <name evidence="2" type="ORF">EVAR_48039_1</name>
</gene>
<keyword evidence="3" id="KW-1185">Reference proteome</keyword>
<dbReference type="Proteomes" id="UP000299102">
    <property type="component" value="Unassembled WGS sequence"/>
</dbReference>
<proteinExistence type="predicted"/>
<name>A0A4C1XJM8_EUMVA</name>
<organism evidence="2 3">
    <name type="scientific">Eumeta variegata</name>
    <name type="common">Bagworm moth</name>
    <name type="synonym">Eumeta japonica</name>
    <dbReference type="NCBI Taxonomy" id="151549"/>
    <lineage>
        <taxon>Eukaryota</taxon>
        <taxon>Metazoa</taxon>
        <taxon>Ecdysozoa</taxon>
        <taxon>Arthropoda</taxon>
        <taxon>Hexapoda</taxon>
        <taxon>Insecta</taxon>
        <taxon>Pterygota</taxon>
        <taxon>Neoptera</taxon>
        <taxon>Endopterygota</taxon>
        <taxon>Lepidoptera</taxon>
        <taxon>Glossata</taxon>
        <taxon>Ditrysia</taxon>
        <taxon>Tineoidea</taxon>
        <taxon>Psychidae</taxon>
        <taxon>Oiketicinae</taxon>
        <taxon>Eumeta</taxon>
    </lineage>
</organism>
<feature type="compositionally biased region" description="Basic and acidic residues" evidence="1">
    <location>
        <begin position="1"/>
        <end position="11"/>
    </location>
</feature>
<evidence type="ECO:0000256" key="1">
    <source>
        <dbReference type="SAM" id="MobiDB-lite"/>
    </source>
</evidence>
<dbReference type="AlphaFoldDB" id="A0A4C1XJM8"/>
<evidence type="ECO:0000313" key="3">
    <source>
        <dbReference type="Proteomes" id="UP000299102"/>
    </source>
</evidence>